<keyword evidence="1" id="KW-0472">Membrane</keyword>
<dbReference type="OrthoDB" id="678435at2759"/>
<evidence type="ECO:0000313" key="2">
    <source>
        <dbReference type="EMBL" id="PWZ06704.1"/>
    </source>
</evidence>
<proteinExistence type="predicted"/>
<feature type="transmembrane region" description="Helical" evidence="1">
    <location>
        <begin position="34"/>
        <end position="55"/>
    </location>
</feature>
<name>A0A8J8XJC6_MAIZE</name>
<dbReference type="HOGENOM" id="CLU_2762828_0_0_1"/>
<dbReference type="OMA" id="NAWASMA"/>
<keyword evidence="1" id="KW-0812">Transmembrane</keyword>
<reference evidence="2" key="1">
    <citation type="journal article" date="2018" name="Nat. Genet.">
        <title>Extensive intraspecific gene order and gene structural variations between Mo17 and other maize genomes.</title>
        <authorList>
            <person name="Sun S."/>
            <person name="Zhou Y."/>
            <person name="Chen J."/>
            <person name="Shi J."/>
            <person name="Zhao H."/>
            <person name="Zhao H."/>
            <person name="Song W."/>
            <person name="Zhang M."/>
            <person name="Cui Y."/>
            <person name="Dong X."/>
            <person name="Liu H."/>
            <person name="Ma X."/>
            <person name="Jiao Y."/>
            <person name="Wang B."/>
            <person name="Wei X."/>
            <person name="Stein J.C."/>
            <person name="Glaubitz J.C."/>
            <person name="Lu F."/>
            <person name="Yu G."/>
            <person name="Liang C."/>
            <person name="Fengler K."/>
            <person name="Li B."/>
            <person name="Rafalski A."/>
            <person name="Schnable P.S."/>
            <person name="Ware D.H."/>
            <person name="Buckler E.S."/>
            <person name="Lai J."/>
        </authorList>
    </citation>
    <scope>NUCLEOTIDE SEQUENCE [LARGE SCALE GENOMIC DNA]</scope>
    <source>
        <tissue evidence="2">Seedling</tissue>
    </source>
</reference>
<comment type="caution">
    <text evidence="2">The sequence shown here is derived from an EMBL/GenBank/DDBJ whole genome shotgun (WGS) entry which is preliminary data.</text>
</comment>
<dbReference type="Proteomes" id="UP000251960">
    <property type="component" value="Chromosome 9"/>
</dbReference>
<evidence type="ECO:0000256" key="1">
    <source>
        <dbReference type="SAM" id="Phobius"/>
    </source>
</evidence>
<dbReference type="EMBL" id="NCVQ01000010">
    <property type="protein sequence ID" value="PWZ06704.1"/>
    <property type="molecule type" value="Genomic_DNA"/>
</dbReference>
<dbReference type="AlphaFoldDB" id="A0A8J8XJC6"/>
<keyword evidence="1" id="KW-1133">Transmembrane helix</keyword>
<protein>
    <submittedName>
        <fullName evidence="2">Uncharacterized protein</fullName>
    </submittedName>
</protein>
<organism evidence="2">
    <name type="scientific">Zea mays</name>
    <name type="common">Maize</name>
    <dbReference type="NCBI Taxonomy" id="4577"/>
    <lineage>
        <taxon>Eukaryota</taxon>
        <taxon>Viridiplantae</taxon>
        <taxon>Streptophyta</taxon>
        <taxon>Embryophyta</taxon>
        <taxon>Tracheophyta</taxon>
        <taxon>Spermatophyta</taxon>
        <taxon>Magnoliopsida</taxon>
        <taxon>Liliopsida</taxon>
        <taxon>Poales</taxon>
        <taxon>Poaceae</taxon>
        <taxon>PACMAD clade</taxon>
        <taxon>Panicoideae</taxon>
        <taxon>Andropogonodae</taxon>
        <taxon>Andropogoneae</taxon>
        <taxon>Tripsacinae</taxon>
        <taxon>Zea</taxon>
    </lineage>
</organism>
<accession>A0A8J8XJC6</accession>
<gene>
    <name evidence="2" type="ORF">Zm00014a_019089</name>
</gene>
<sequence>MWPEKMYAWASMAEDPLKRAGSASAHPSSPLRRYSPTTLAVGGLIVVGGLSYVMFGSKKNGRDQQASRA</sequence>